<feature type="signal peptide" evidence="1">
    <location>
        <begin position="1"/>
        <end position="20"/>
    </location>
</feature>
<evidence type="ECO:0000256" key="1">
    <source>
        <dbReference type="SAM" id="SignalP"/>
    </source>
</evidence>
<dbReference type="AlphaFoldDB" id="A0AAD3TFK8"/>
<dbReference type="EMBL" id="BSYO01000034">
    <property type="protein sequence ID" value="GMH28254.1"/>
    <property type="molecule type" value="Genomic_DNA"/>
</dbReference>
<protein>
    <submittedName>
        <fullName evidence="2">Uncharacterized protein</fullName>
    </submittedName>
</protein>
<evidence type="ECO:0000313" key="3">
    <source>
        <dbReference type="Proteomes" id="UP001279734"/>
    </source>
</evidence>
<comment type="caution">
    <text evidence="2">The sequence shown here is derived from an EMBL/GenBank/DDBJ whole genome shotgun (WGS) entry which is preliminary data.</text>
</comment>
<organism evidence="2 3">
    <name type="scientific">Nepenthes gracilis</name>
    <name type="common">Slender pitcher plant</name>
    <dbReference type="NCBI Taxonomy" id="150966"/>
    <lineage>
        <taxon>Eukaryota</taxon>
        <taxon>Viridiplantae</taxon>
        <taxon>Streptophyta</taxon>
        <taxon>Embryophyta</taxon>
        <taxon>Tracheophyta</taxon>
        <taxon>Spermatophyta</taxon>
        <taxon>Magnoliopsida</taxon>
        <taxon>eudicotyledons</taxon>
        <taxon>Gunneridae</taxon>
        <taxon>Pentapetalae</taxon>
        <taxon>Caryophyllales</taxon>
        <taxon>Nepenthaceae</taxon>
        <taxon>Nepenthes</taxon>
    </lineage>
</organism>
<gene>
    <name evidence="2" type="ORF">Nepgr_030097</name>
</gene>
<name>A0AAD3TFK8_NEPGR</name>
<dbReference type="Proteomes" id="UP001279734">
    <property type="component" value="Unassembled WGS sequence"/>
</dbReference>
<reference evidence="2" key="1">
    <citation type="submission" date="2023-05" db="EMBL/GenBank/DDBJ databases">
        <title>Nepenthes gracilis genome sequencing.</title>
        <authorList>
            <person name="Fukushima K."/>
        </authorList>
    </citation>
    <scope>NUCLEOTIDE SEQUENCE</scope>
    <source>
        <strain evidence="2">SING2019-196</strain>
    </source>
</reference>
<sequence>MVELIGQLLWALIAADLMVAASVSDVDEAEFTALVEVDVDHWKPVQCSSCHLVGHSMPQCSTTKVSRPIEKILPSLFPTNVPTKGVEPLEMKSDQVMQGSPQNHPCDIHNSKLVDCSIPILSNSFTILHPNEEQIYPMSSQHSDMNTTLLATAHVDVPLSLVVVGPTPSTLEMIKHCPDDPSFSDAFSDGENSS</sequence>
<feature type="chain" id="PRO_5042022547" evidence="1">
    <location>
        <begin position="21"/>
        <end position="194"/>
    </location>
</feature>
<evidence type="ECO:0000313" key="2">
    <source>
        <dbReference type="EMBL" id="GMH28254.1"/>
    </source>
</evidence>
<accession>A0AAD3TFK8</accession>
<proteinExistence type="predicted"/>
<keyword evidence="1" id="KW-0732">Signal</keyword>
<keyword evidence="3" id="KW-1185">Reference proteome</keyword>